<dbReference type="eggNOG" id="ENOG502S0WN">
    <property type="taxonomic scope" value="Eukaryota"/>
</dbReference>
<evidence type="ECO:0008006" key="6">
    <source>
        <dbReference type="Google" id="ProtNLM"/>
    </source>
</evidence>
<dbReference type="Gramene" id="rna5887">
    <property type="protein sequence ID" value="RHN81798.1"/>
    <property type="gene ID" value="gene5887"/>
</dbReference>
<evidence type="ECO:0000256" key="1">
    <source>
        <dbReference type="SAM" id="Coils"/>
    </source>
</evidence>
<evidence type="ECO:0000313" key="3">
    <source>
        <dbReference type="EMBL" id="RHN81798.1"/>
    </source>
</evidence>
<sequence length="203" mass="23336">MASDSSRNFDVDQLISISNDLIEVLQDPANDRDLNIISQCLHHTLSVSSSCHSDLNEVLSSFQDYQKKIDSHKQKIEHARSETAADADLELLQRELDEELEKESLLKEDTVISNEFDDLEQQQISVREQKKKLLKIEQEKQRTRMLLSMYASVTNIVPNLDDQSKISGYIVEKEKNAAEKFEYDTSQLTVLDVCNDIWKTISD</sequence>
<reference evidence="2 5" key="2">
    <citation type="journal article" date="2014" name="BMC Genomics">
        <title>An improved genome release (version Mt4.0) for the model legume Medicago truncatula.</title>
        <authorList>
            <person name="Tang H."/>
            <person name="Krishnakumar V."/>
            <person name="Bidwell S."/>
            <person name="Rosen B."/>
            <person name="Chan A."/>
            <person name="Zhou S."/>
            <person name="Gentzbittel L."/>
            <person name="Childs K.L."/>
            <person name="Yandell M."/>
            <person name="Gundlach H."/>
            <person name="Mayer K.F."/>
            <person name="Schwartz D.C."/>
            <person name="Town C.D."/>
        </authorList>
    </citation>
    <scope>GENOME REANNOTATION</scope>
    <source>
        <strain evidence="4 5">cv. Jemalong A17</strain>
    </source>
</reference>
<dbReference type="PANTHER" id="PTHR35730:SF2">
    <property type="entry name" value="KINETOCHORE PROTEIN SPC24 HOMOLOG-RELATED"/>
    <property type="match status" value="1"/>
</dbReference>
<dbReference type="EMBL" id="CM001217">
    <property type="protein sequence ID" value="AES62513.2"/>
    <property type="molecule type" value="Genomic_DNA"/>
</dbReference>
<evidence type="ECO:0000313" key="2">
    <source>
        <dbReference type="EMBL" id="AES62513.2"/>
    </source>
</evidence>
<dbReference type="Proteomes" id="UP000265566">
    <property type="component" value="Chromosome 1"/>
</dbReference>
<feature type="coiled-coil region" evidence="1">
    <location>
        <begin position="62"/>
        <end position="146"/>
    </location>
</feature>
<evidence type="ECO:0000313" key="4">
    <source>
        <dbReference type="EnsemblPlants" id="AES62513"/>
    </source>
</evidence>
<reference evidence="2 5" key="1">
    <citation type="journal article" date="2011" name="Nature">
        <title>The Medicago genome provides insight into the evolution of rhizobial symbioses.</title>
        <authorList>
            <person name="Young N.D."/>
            <person name="Debelle F."/>
            <person name="Oldroyd G.E."/>
            <person name="Geurts R."/>
            <person name="Cannon S.B."/>
            <person name="Udvardi M.K."/>
            <person name="Benedito V.A."/>
            <person name="Mayer K.F."/>
            <person name="Gouzy J."/>
            <person name="Schoof H."/>
            <person name="Van de Peer Y."/>
            <person name="Proost S."/>
            <person name="Cook D.R."/>
            <person name="Meyers B.C."/>
            <person name="Spannagl M."/>
            <person name="Cheung F."/>
            <person name="De Mita S."/>
            <person name="Krishnakumar V."/>
            <person name="Gundlach H."/>
            <person name="Zhou S."/>
            <person name="Mudge J."/>
            <person name="Bharti A.K."/>
            <person name="Murray J.D."/>
            <person name="Naoumkina M.A."/>
            <person name="Rosen B."/>
            <person name="Silverstein K.A."/>
            <person name="Tang H."/>
            <person name="Rombauts S."/>
            <person name="Zhao P.X."/>
            <person name="Zhou P."/>
            <person name="Barbe V."/>
            <person name="Bardou P."/>
            <person name="Bechner M."/>
            <person name="Bellec A."/>
            <person name="Berger A."/>
            <person name="Berges H."/>
            <person name="Bidwell S."/>
            <person name="Bisseling T."/>
            <person name="Choisne N."/>
            <person name="Couloux A."/>
            <person name="Denny R."/>
            <person name="Deshpande S."/>
            <person name="Dai X."/>
            <person name="Doyle J.J."/>
            <person name="Dudez A.M."/>
            <person name="Farmer A.D."/>
            <person name="Fouteau S."/>
            <person name="Franken C."/>
            <person name="Gibelin C."/>
            <person name="Gish J."/>
            <person name="Goldstein S."/>
            <person name="Gonzalez A.J."/>
            <person name="Green P.J."/>
            <person name="Hallab A."/>
            <person name="Hartog M."/>
            <person name="Hua A."/>
            <person name="Humphray S.J."/>
            <person name="Jeong D.H."/>
            <person name="Jing Y."/>
            <person name="Jocker A."/>
            <person name="Kenton S.M."/>
            <person name="Kim D.J."/>
            <person name="Klee K."/>
            <person name="Lai H."/>
            <person name="Lang C."/>
            <person name="Lin S."/>
            <person name="Macmil S.L."/>
            <person name="Magdelenat G."/>
            <person name="Matthews L."/>
            <person name="McCorrison J."/>
            <person name="Monaghan E.L."/>
            <person name="Mun J.H."/>
            <person name="Najar F.Z."/>
            <person name="Nicholson C."/>
            <person name="Noirot C."/>
            <person name="O'Bleness M."/>
            <person name="Paule C.R."/>
            <person name="Poulain J."/>
            <person name="Prion F."/>
            <person name="Qin B."/>
            <person name="Qu C."/>
            <person name="Retzel E.F."/>
            <person name="Riddle C."/>
            <person name="Sallet E."/>
            <person name="Samain S."/>
            <person name="Samson N."/>
            <person name="Sanders I."/>
            <person name="Saurat O."/>
            <person name="Scarpelli C."/>
            <person name="Schiex T."/>
            <person name="Segurens B."/>
            <person name="Severin A.J."/>
            <person name="Sherrier D.J."/>
            <person name="Shi R."/>
            <person name="Sims S."/>
            <person name="Singer S.R."/>
            <person name="Sinharoy S."/>
            <person name="Sterck L."/>
            <person name="Viollet A."/>
            <person name="Wang B.B."/>
            <person name="Wang K."/>
            <person name="Wang M."/>
            <person name="Wang X."/>
            <person name="Warfsmann J."/>
            <person name="Weissenbach J."/>
            <person name="White D.D."/>
            <person name="White J.D."/>
            <person name="Wiley G.B."/>
            <person name="Wincker P."/>
            <person name="Xing Y."/>
            <person name="Yang L."/>
            <person name="Yao Z."/>
            <person name="Ying F."/>
            <person name="Zhai J."/>
            <person name="Zhou L."/>
            <person name="Zuber A."/>
            <person name="Denarie J."/>
            <person name="Dixon R.A."/>
            <person name="May G.D."/>
            <person name="Schwartz D.C."/>
            <person name="Rogers J."/>
            <person name="Quetier F."/>
            <person name="Town C.D."/>
            <person name="Roe B.A."/>
        </authorList>
    </citation>
    <scope>NUCLEOTIDE SEQUENCE [LARGE SCALE GENOMIC DNA]</scope>
    <source>
        <strain evidence="2">A17</strain>
        <strain evidence="4 5">cv. Jemalong A17</strain>
    </source>
</reference>
<dbReference type="EnsemblPlants" id="AES62513">
    <property type="protein sequence ID" value="AES62513"/>
    <property type="gene ID" value="MTR_1g100900"/>
</dbReference>
<accession>G7IET0</accession>
<proteinExistence type="predicted"/>
<dbReference type="EMBL" id="PSQE01000001">
    <property type="protein sequence ID" value="RHN81798.1"/>
    <property type="molecule type" value="Genomic_DNA"/>
</dbReference>
<protein>
    <recommendedName>
        <fullName evidence="6">Kinetochore protein Spc24</fullName>
    </recommendedName>
</protein>
<dbReference type="GO" id="GO:0051983">
    <property type="term" value="P:regulation of chromosome segregation"/>
    <property type="evidence" value="ECO:0007669"/>
    <property type="project" value="InterPro"/>
</dbReference>
<organism evidence="2 5">
    <name type="scientific">Medicago truncatula</name>
    <name type="common">Barrel medic</name>
    <name type="synonym">Medicago tribuloides</name>
    <dbReference type="NCBI Taxonomy" id="3880"/>
    <lineage>
        <taxon>Eukaryota</taxon>
        <taxon>Viridiplantae</taxon>
        <taxon>Streptophyta</taxon>
        <taxon>Embryophyta</taxon>
        <taxon>Tracheophyta</taxon>
        <taxon>Spermatophyta</taxon>
        <taxon>Magnoliopsida</taxon>
        <taxon>eudicotyledons</taxon>
        <taxon>Gunneridae</taxon>
        <taxon>Pentapetalae</taxon>
        <taxon>rosids</taxon>
        <taxon>fabids</taxon>
        <taxon>Fabales</taxon>
        <taxon>Fabaceae</taxon>
        <taxon>Papilionoideae</taxon>
        <taxon>50 kb inversion clade</taxon>
        <taxon>NPAAA clade</taxon>
        <taxon>Hologalegina</taxon>
        <taxon>IRL clade</taxon>
        <taxon>Trifolieae</taxon>
        <taxon>Medicago</taxon>
    </lineage>
</organism>
<keyword evidence="5" id="KW-1185">Reference proteome</keyword>
<name>G7IET0_MEDTR</name>
<dbReference type="HOGENOM" id="CLU_117840_0_0_1"/>
<dbReference type="STRING" id="3880.G7IET0"/>
<dbReference type="AlphaFoldDB" id="G7IET0"/>
<accession>A0A0C3UTS5</accession>
<dbReference type="InterPro" id="IPR044951">
    <property type="entry name" value="SPC24-like"/>
</dbReference>
<dbReference type="Proteomes" id="UP000002051">
    <property type="component" value="Unassembled WGS sequence"/>
</dbReference>
<reference evidence="4" key="3">
    <citation type="submission" date="2015-04" db="UniProtKB">
        <authorList>
            <consortium name="EnsemblPlants"/>
        </authorList>
    </citation>
    <scope>IDENTIFICATION</scope>
    <source>
        <strain evidence="4">cv. Jemalong A17</strain>
    </source>
</reference>
<gene>
    <name evidence="2" type="ordered locus">MTR_1g100900</name>
    <name evidence="3" type="ORF">MtrunA17_Chr1g0203021</name>
</gene>
<evidence type="ECO:0000313" key="5">
    <source>
        <dbReference type="Proteomes" id="UP000002051"/>
    </source>
</evidence>
<reference evidence="3" key="4">
    <citation type="journal article" date="2018" name="Nat. Plants">
        <title>Whole-genome landscape of Medicago truncatula symbiotic genes.</title>
        <authorList>
            <person name="Pecrix Y."/>
            <person name="Gamas P."/>
            <person name="Carrere S."/>
        </authorList>
    </citation>
    <scope>NUCLEOTIDE SEQUENCE</scope>
    <source>
        <tissue evidence="3">Leaves</tissue>
    </source>
</reference>
<dbReference type="Gene3D" id="3.30.160.570">
    <property type="entry name" value="Ncd80 complex, Spc24 subunit"/>
    <property type="match status" value="1"/>
</dbReference>
<keyword evidence="1" id="KW-0175">Coiled coil</keyword>
<dbReference type="PANTHER" id="PTHR35730">
    <property type="entry name" value="KINETOCHORE PROTEIN SPC24 HOMOLOG-RELATED"/>
    <property type="match status" value="1"/>
</dbReference>